<dbReference type="PROSITE" id="PS51257">
    <property type="entry name" value="PROKAR_LIPOPROTEIN"/>
    <property type="match status" value="1"/>
</dbReference>
<reference evidence="2 3" key="1">
    <citation type="submission" date="2019-07" db="EMBL/GenBank/DDBJ databases">
        <title>The draft genome sequence of Vibrio algivorus M1486.</title>
        <authorList>
            <person name="Meng X."/>
        </authorList>
    </citation>
    <scope>NUCLEOTIDE SEQUENCE [LARGE SCALE GENOMIC DNA]</scope>
    <source>
        <strain evidence="2 3">M1486</strain>
    </source>
</reference>
<evidence type="ECO:0000313" key="2">
    <source>
        <dbReference type="EMBL" id="TVO38273.1"/>
    </source>
</evidence>
<protein>
    <submittedName>
        <fullName evidence="2">DUF4382 domain-containing protein</fullName>
    </submittedName>
</protein>
<dbReference type="Proteomes" id="UP000319828">
    <property type="component" value="Unassembled WGS sequence"/>
</dbReference>
<comment type="caution">
    <text evidence="2">The sequence shown here is derived from an EMBL/GenBank/DDBJ whole genome shotgun (WGS) entry which is preliminary data.</text>
</comment>
<organism evidence="2 3">
    <name type="scientific">Vibrio algivorus</name>
    <dbReference type="NCBI Taxonomy" id="1667024"/>
    <lineage>
        <taxon>Bacteria</taxon>
        <taxon>Pseudomonadati</taxon>
        <taxon>Pseudomonadota</taxon>
        <taxon>Gammaproteobacteria</taxon>
        <taxon>Vibrionales</taxon>
        <taxon>Vibrionaceae</taxon>
        <taxon>Vibrio</taxon>
    </lineage>
</organism>
<sequence length="312" mass="33423">MKYLAAVAAASALILSGCGGSDSSDNSTQKTANVSFAISDAPVDDAQSVTIAFTQVELIRQNGERIMLDVEPESPGVDYQQLDLLDYQGADSELIITEKPIPVGEYKNLILHISSESNVNFVVDNNGTQPLKQPSNKLQLGGFTVTEDATQAFTIEFDLRKSLVLRGNSNNNNGYILKPHGVSIIDNESAATLNGTITTITDTCLATEDNFVYLYQGSGLDSAKLGDLYDEGDEEFSSTAPEGTIAPYATTKLDDAGTYEFGFLPSGDYTLALYCAGEEDNSIQFDGLTIPQPTGQVKETTLVEGETTTVDF</sequence>
<feature type="domain" description="DUF4382" evidence="1">
    <location>
        <begin position="31"/>
        <end position="179"/>
    </location>
</feature>
<evidence type="ECO:0000259" key="1">
    <source>
        <dbReference type="Pfam" id="PF14321"/>
    </source>
</evidence>
<dbReference type="InterPro" id="IPR025491">
    <property type="entry name" value="DUF4382"/>
</dbReference>
<dbReference type="RefSeq" id="WP_144387702.1">
    <property type="nucleotide sequence ID" value="NZ_CANNCB010000005.1"/>
</dbReference>
<gene>
    <name evidence="2" type="ORF">FOF44_05425</name>
</gene>
<evidence type="ECO:0000313" key="3">
    <source>
        <dbReference type="Proteomes" id="UP000319828"/>
    </source>
</evidence>
<dbReference type="Pfam" id="PF14321">
    <property type="entry name" value="DUF4382"/>
    <property type="match status" value="1"/>
</dbReference>
<proteinExistence type="predicted"/>
<accession>A0A557PC93</accession>
<dbReference type="AlphaFoldDB" id="A0A557PC93"/>
<dbReference type="EMBL" id="VMKJ01000006">
    <property type="protein sequence ID" value="TVO38273.1"/>
    <property type="molecule type" value="Genomic_DNA"/>
</dbReference>
<name>A0A557PC93_9VIBR</name>
<dbReference type="OrthoDB" id="7062064at2"/>